<evidence type="ECO:0000313" key="2">
    <source>
        <dbReference type="EMBL" id="KAF2740814.1"/>
    </source>
</evidence>
<sequence length="286" mass="32073">MAGLHPRHTADARTRERLSNVMNGVLISCQCRARRRDGRSRVGSRVEECERGRVNGQEGTRLPNSAPLYRYWALADGEERRGPSRLLESATRRRTRTCLRLAVWLQWRSACRLVGRAYRAPLRALVSPGLLWPAASRLSAPFSCASARRPVHRRPPPVHQLTWERGESPFGPALETADARDHLSLARRPSRHALRGHDARPSHALHPESAPISLIISIRCILLHDTAPAANSHLPQRDDAILARVLALHPDQEPFHVQHEGRRHIRNEPRASMATTVPPQAPLGLL</sequence>
<evidence type="ECO:0000313" key="3">
    <source>
        <dbReference type="Proteomes" id="UP000799444"/>
    </source>
</evidence>
<protein>
    <submittedName>
        <fullName evidence="2">Uncharacterized protein</fullName>
    </submittedName>
</protein>
<comment type="caution">
    <text evidence="2">The sequence shown here is derived from an EMBL/GenBank/DDBJ whole genome shotgun (WGS) entry which is preliminary data.</text>
</comment>
<reference evidence="2" key="1">
    <citation type="journal article" date="2020" name="Stud. Mycol.">
        <title>101 Dothideomycetes genomes: a test case for predicting lifestyles and emergence of pathogens.</title>
        <authorList>
            <person name="Haridas S."/>
            <person name="Albert R."/>
            <person name="Binder M."/>
            <person name="Bloem J."/>
            <person name="Labutti K."/>
            <person name="Salamov A."/>
            <person name="Andreopoulos B."/>
            <person name="Baker S."/>
            <person name="Barry K."/>
            <person name="Bills G."/>
            <person name="Bluhm B."/>
            <person name="Cannon C."/>
            <person name="Castanera R."/>
            <person name="Culley D."/>
            <person name="Daum C."/>
            <person name="Ezra D."/>
            <person name="Gonzalez J."/>
            <person name="Henrissat B."/>
            <person name="Kuo A."/>
            <person name="Liang C."/>
            <person name="Lipzen A."/>
            <person name="Lutzoni F."/>
            <person name="Magnuson J."/>
            <person name="Mondo S."/>
            <person name="Nolan M."/>
            <person name="Ohm R."/>
            <person name="Pangilinan J."/>
            <person name="Park H.-J."/>
            <person name="Ramirez L."/>
            <person name="Alfaro M."/>
            <person name="Sun H."/>
            <person name="Tritt A."/>
            <person name="Yoshinaga Y."/>
            <person name="Zwiers L.-H."/>
            <person name="Turgeon B."/>
            <person name="Goodwin S."/>
            <person name="Spatafora J."/>
            <person name="Crous P."/>
            <person name="Grigoriev I."/>
        </authorList>
    </citation>
    <scope>NUCLEOTIDE SEQUENCE</scope>
    <source>
        <strain evidence="2">CBS 125425</strain>
    </source>
</reference>
<accession>A0A9P4R8A4</accession>
<dbReference type="EMBL" id="ML996099">
    <property type="protein sequence ID" value="KAF2740814.1"/>
    <property type="molecule type" value="Genomic_DNA"/>
</dbReference>
<proteinExistence type="predicted"/>
<dbReference type="AlphaFoldDB" id="A0A9P4R8A4"/>
<keyword evidence="3" id="KW-1185">Reference proteome</keyword>
<dbReference type="PROSITE" id="PS51257">
    <property type="entry name" value="PROKAR_LIPOPROTEIN"/>
    <property type="match status" value="1"/>
</dbReference>
<organism evidence="2 3">
    <name type="scientific">Polyplosphaeria fusca</name>
    <dbReference type="NCBI Taxonomy" id="682080"/>
    <lineage>
        <taxon>Eukaryota</taxon>
        <taxon>Fungi</taxon>
        <taxon>Dikarya</taxon>
        <taxon>Ascomycota</taxon>
        <taxon>Pezizomycotina</taxon>
        <taxon>Dothideomycetes</taxon>
        <taxon>Pleosporomycetidae</taxon>
        <taxon>Pleosporales</taxon>
        <taxon>Tetraplosphaeriaceae</taxon>
        <taxon>Polyplosphaeria</taxon>
    </lineage>
</organism>
<gene>
    <name evidence="2" type="ORF">EJ04DRAFT_166585</name>
</gene>
<feature type="region of interest" description="Disordered" evidence="1">
    <location>
        <begin position="267"/>
        <end position="286"/>
    </location>
</feature>
<dbReference type="Proteomes" id="UP000799444">
    <property type="component" value="Unassembled WGS sequence"/>
</dbReference>
<name>A0A9P4R8A4_9PLEO</name>
<evidence type="ECO:0000256" key="1">
    <source>
        <dbReference type="SAM" id="MobiDB-lite"/>
    </source>
</evidence>